<evidence type="ECO:0000313" key="3">
    <source>
        <dbReference type="Proteomes" id="UP000178602"/>
    </source>
</evidence>
<evidence type="ECO:0000313" key="2">
    <source>
        <dbReference type="EMBL" id="OGC28893.1"/>
    </source>
</evidence>
<dbReference type="InterPro" id="IPR012427">
    <property type="entry name" value="DUF1622"/>
</dbReference>
<dbReference type="PANTHER" id="PTHR38468">
    <property type="entry name" value="SLL0939 PROTEIN"/>
    <property type="match status" value="1"/>
</dbReference>
<evidence type="ECO:0008006" key="4">
    <source>
        <dbReference type="Google" id="ProtNLM"/>
    </source>
</evidence>
<dbReference type="Pfam" id="PF07784">
    <property type="entry name" value="DUF1622"/>
    <property type="match status" value="1"/>
</dbReference>
<keyword evidence="1" id="KW-1133">Transmembrane helix</keyword>
<keyword evidence="1" id="KW-0812">Transmembrane</keyword>
<accession>A0A1F4T9Y7</accession>
<dbReference type="Proteomes" id="UP000178602">
    <property type="component" value="Unassembled WGS sequence"/>
</dbReference>
<reference evidence="2 3" key="1">
    <citation type="journal article" date="2016" name="Nat. Commun.">
        <title>Thousands of microbial genomes shed light on interconnected biogeochemical processes in an aquifer system.</title>
        <authorList>
            <person name="Anantharaman K."/>
            <person name="Brown C.T."/>
            <person name="Hug L.A."/>
            <person name="Sharon I."/>
            <person name="Castelle C.J."/>
            <person name="Probst A.J."/>
            <person name="Thomas B.C."/>
            <person name="Singh A."/>
            <person name="Wilkins M.J."/>
            <person name="Karaoz U."/>
            <person name="Brodie E.L."/>
            <person name="Williams K.H."/>
            <person name="Hubbard S.S."/>
            <person name="Banfield J.F."/>
        </authorList>
    </citation>
    <scope>NUCLEOTIDE SEQUENCE [LARGE SCALE GENOMIC DNA]</scope>
</reference>
<keyword evidence="1" id="KW-0472">Membrane</keyword>
<proteinExistence type="predicted"/>
<dbReference type="PANTHER" id="PTHR38468:SF1">
    <property type="entry name" value="SLL0939 PROTEIN"/>
    <property type="match status" value="1"/>
</dbReference>
<evidence type="ECO:0000256" key="1">
    <source>
        <dbReference type="SAM" id="Phobius"/>
    </source>
</evidence>
<dbReference type="AlphaFoldDB" id="A0A1F4T9Y7"/>
<name>A0A1F4T9Y7_UNCSA</name>
<dbReference type="EMBL" id="MEUG01000001">
    <property type="protein sequence ID" value="OGC28893.1"/>
    <property type="molecule type" value="Genomic_DNA"/>
</dbReference>
<organism evidence="2 3">
    <name type="scientific">candidate division WOR-1 bacterium RIFOXYC12_FULL_54_18</name>
    <dbReference type="NCBI Taxonomy" id="1802584"/>
    <lineage>
        <taxon>Bacteria</taxon>
        <taxon>Bacillati</taxon>
        <taxon>Saganbacteria</taxon>
    </lineage>
</organism>
<feature type="transmembrane region" description="Helical" evidence="1">
    <location>
        <begin position="6"/>
        <end position="29"/>
    </location>
</feature>
<comment type="caution">
    <text evidence="2">The sequence shown here is derived from an EMBL/GenBank/DDBJ whole genome shotgun (WGS) entry which is preliminary data.</text>
</comment>
<protein>
    <recommendedName>
        <fullName evidence="4">DUF1622 domain-containing protein</fullName>
    </recommendedName>
</protein>
<feature type="transmembrane region" description="Helical" evidence="1">
    <location>
        <begin position="50"/>
        <end position="67"/>
    </location>
</feature>
<sequence length="106" mass="12135">MFILVNYLVMIVSVLGMLVILWGLLMVLKDFVQKLFSDDPNSQRLMRQKLGSYLILGLEFFIAADIIRTITRPDWNDIGMLAAIIALRTVLSYFLGLELKEKIKGK</sequence>
<feature type="transmembrane region" description="Helical" evidence="1">
    <location>
        <begin position="79"/>
        <end position="97"/>
    </location>
</feature>
<gene>
    <name evidence="2" type="ORF">A3K49_02325</name>
</gene>